<gene>
    <name evidence="2" type="ORF">ACFQ2I_20110</name>
</gene>
<feature type="compositionally biased region" description="Basic and acidic residues" evidence="1">
    <location>
        <begin position="104"/>
        <end position="116"/>
    </location>
</feature>
<feature type="region of interest" description="Disordered" evidence="1">
    <location>
        <begin position="50"/>
        <end position="116"/>
    </location>
</feature>
<reference evidence="3" key="1">
    <citation type="journal article" date="2019" name="Int. J. Syst. Evol. Microbiol.">
        <title>The Global Catalogue of Microorganisms (GCM) 10K type strain sequencing project: providing services to taxonomists for standard genome sequencing and annotation.</title>
        <authorList>
            <consortium name="The Broad Institute Genomics Platform"/>
            <consortium name="The Broad Institute Genome Sequencing Center for Infectious Disease"/>
            <person name="Wu L."/>
            <person name="Ma J."/>
        </authorList>
    </citation>
    <scope>NUCLEOTIDE SEQUENCE [LARGE SCALE GENOMIC DNA]</scope>
    <source>
        <strain evidence="3">CCUG 59129</strain>
    </source>
</reference>
<feature type="compositionally biased region" description="Polar residues" evidence="1">
    <location>
        <begin position="71"/>
        <end position="88"/>
    </location>
</feature>
<keyword evidence="3" id="KW-1185">Reference proteome</keyword>
<evidence type="ECO:0000313" key="2">
    <source>
        <dbReference type="EMBL" id="MFD0961656.1"/>
    </source>
</evidence>
<sequence>MRHNKWKKVIIWTASLVILLGIGGLFAANYVVDRLLASLSDSLGEELLADHAHPDDSSPNNNTPPPSSSDVNQTLPDETEQSLNNDNVSETDDEGQPSSADPGEEGKYNPEISTEKAKDVQENITVNEKAKLTAVFLKELSMDDLKALQELASGGLSQEEKKEARTLILEKLSPEQYDELIQIAKKYGLSQGKSYEEVSKEK</sequence>
<name>A0ABW3HW10_9BACL</name>
<evidence type="ECO:0000313" key="3">
    <source>
        <dbReference type="Proteomes" id="UP001596989"/>
    </source>
</evidence>
<dbReference type="EMBL" id="JBHTJZ010000062">
    <property type="protein sequence ID" value="MFD0961656.1"/>
    <property type="molecule type" value="Genomic_DNA"/>
</dbReference>
<dbReference type="Proteomes" id="UP001596989">
    <property type="component" value="Unassembled WGS sequence"/>
</dbReference>
<proteinExistence type="predicted"/>
<comment type="caution">
    <text evidence="2">The sequence shown here is derived from an EMBL/GenBank/DDBJ whole genome shotgun (WGS) entry which is preliminary data.</text>
</comment>
<accession>A0ABW3HW10</accession>
<dbReference type="RefSeq" id="WP_377567439.1">
    <property type="nucleotide sequence ID" value="NZ_JBHTJZ010000062.1"/>
</dbReference>
<evidence type="ECO:0000256" key="1">
    <source>
        <dbReference type="SAM" id="MobiDB-lite"/>
    </source>
</evidence>
<organism evidence="2 3">
    <name type="scientific">Paenibacillus chungangensis</name>
    <dbReference type="NCBI Taxonomy" id="696535"/>
    <lineage>
        <taxon>Bacteria</taxon>
        <taxon>Bacillati</taxon>
        <taxon>Bacillota</taxon>
        <taxon>Bacilli</taxon>
        <taxon>Bacillales</taxon>
        <taxon>Paenibacillaceae</taxon>
        <taxon>Paenibacillus</taxon>
    </lineage>
</organism>
<protein>
    <submittedName>
        <fullName evidence="2">Uncharacterized protein</fullName>
    </submittedName>
</protein>